<keyword evidence="2 4" id="KW-0442">Lipid degradation</keyword>
<dbReference type="PANTHER" id="PTHR14226:SF25">
    <property type="entry name" value="PHOSPHOESTERASE"/>
    <property type="match status" value="1"/>
</dbReference>
<feature type="active site" description="Proton acceptor" evidence="4">
    <location>
        <position position="160"/>
    </location>
</feature>
<dbReference type="InterPro" id="IPR002641">
    <property type="entry name" value="PNPLA_dom"/>
</dbReference>
<feature type="short sequence motif" description="DGA/G" evidence="4">
    <location>
        <begin position="160"/>
        <end position="162"/>
    </location>
</feature>
<feature type="domain" description="PNPLA" evidence="5">
    <location>
        <begin position="5"/>
        <end position="173"/>
    </location>
</feature>
<name>A0A923LPY4_9FIRM</name>
<dbReference type="RefSeq" id="WP_186867387.1">
    <property type="nucleotide sequence ID" value="NZ_JACOPH010000010.1"/>
</dbReference>
<dbReference type="GO" id="GO:0016787">
    <property type="term" value="F:hydrolase activity"/>
    <property type="evidence" value="ECO:0007669"/>
    <property type="project" value="UniProtKB-UniRule"/>
</dbReference>
<feature type="short sequence motif" description="GXSXG" evidence="4">
    <location>
        <begin position="36"/>
        <end position="40"/>
    </location>
</feature>
<dbReference type="InterPro" id="IPR037483">
    <property type="entry name" value="YjjU-like"/>
</dbReference>
<dbReference type="Proteomes" id="UP000606720">
    <property type="component" value="Unassembled WGS sequence"/>
</dbReference>
<evidence type="ECO:0000256" key="4">
    <source>
        <dbReference type="PROSITE-ProRule" id="PRU01161"/>
    </source>
</evidence>
<reference evidence="6" key="1">
    <citation type="submission" date="2020-08" db="EMBL/GenBank/DDBJ databases">
        <title>Genome public.</title>
        <authorList>
            <person name="Liu C."/>
            <person name="Sun Q."/>
        </authorList>
    </citation>
    <scope>NUCLEOTIDE SEQUENCE</scope>
    <source>
        <strain evidence="6">BX1005</strain>
    </source>
</reference>
<dbReference type="GO" id="GO:0016042">
    <property type="term" value="P:lipid catabolic process"/>
    <property type="evidence" value="ECO:0007669"/>
    <property type="project" value="UniProtKB-UniRule"/>
</dbReference>
<feature type="active site" description="Nucleophile" evidence="4">
    <location>
        <position position="38"/>
    </location>
</feature>
<keyword evidence="1 4" id="KW-0378">Hydrolase</keyword>
<dbReference type="InterPro" id="IPR016035">
    <property type="entry name" value="Acyl_Trfase/lysoPLipase"/>
</dbReference>
<proteinExistence type="predicted"/>
<dbReference type="Pfam" id="PF19890">
    <property type="entry name" value="DUF6363"/>
    <property type="match status" value="1"/>
</dbReference>
<dbReference type="Gene3D" id="3.40.1090.10">
    <property type="entry name" value="Cytosolic phospholipase A2 catalytic domain"/>
    <property type="match status" value="2"/>
</dbReference>
<comment type="caution">
    <text evidence="4">Lacks conserved residue(s) required for the propagation of feature annotation.</text>
</comment>
<accession>A0A923LPY4</accession>
<comment type="caution">
    <text evidence="6">The sequence shown here is derived from an EMBL/GenBank/DDBJ whole genome shotgun (WGS) entry which is preliminary data.</text>
</comment>
<keyword evidence="3 4" id="KW-0443">Lipid metabolism</keyword>
<evidence type="ECO:0000256" key="1">
    <source>
        <dbReference type="ARBA" id="ARBA00022801"/>
    </source>
</evidence>
<dbReference type="PROSITE" id="PS51635">
    <property type="entry name" value="PNPLA"/>
    <property type="match status" value="1"/>
</dbReference>
<organism evidence="6 7">
    <name type="scientific">Roseburia zhanii</name>
    <dbReference type="NCBI Taxonomy" id="2763064"/>
    <lineage>
        <taxon>Bacteria</taxon>
        <taxon>Bacillati</taxon>
        <taxon>Bacillota</taxon>
        <taxon>Clostridia</taxon>
        <taxon>Lachnospirales</taxon>
        <taxon>Lachnospiraceae</taxon>
        <taxon>Roseburia</taxon>
    </lineage>
</organism>
<evidence type="ECO:0000256" key="3">
    <source>
        <dbReference type="ARBA" id="ARBA00023098"/>
    </source>
</evidence>
<keyword evidence="7" id="KW-1185">Reference proteome</keyword>
<evidence type="ECO:0000313" key="7">
    <source>
        <dbReference type="Proteomes" id="UP000606720"/>
    </source>
</evidence>
<gene>
    <name evidence="6" type="ORF">H8S17_11255</name>
</gene>
<evidence type="ECO:0000313" key="6">
    <source>
        <dbReference type="EMBL" id="MBC5714768.1"/>
    </source>
</evidence>
<dbReference type="InterPro" id="IPR045943">
    <property type="entry name" value="DUF6363"/>
</dbReference>
<dbReference type="SUPFAM" id="SSF52151">
    <property type="entry name" value="FabD/lysophospholipase-like"/>
    <property type="match status" value="1"/>
</dbReference>
<protein>
    <submittedName>
        <fullName evidence="6">Patatin family protein</fullName>
    </submittedName>
</protein>
<sequence length="285" mass="32535">MKLGVVMEGGASRTVFSCGVTDCFLEEGIMPDYFVGVSAGIAYGVSYLSGQIGRNREIFEKYMPDKRYMGLKYLFDRHMKSYYNIPFVFGEVPNKLVPFNFDAFRAYQGEAEAVVTNIRTGKAEYLPVDRNDTDFKTIVASCALPVLFQPVKIGKRYYLDGGVADSVPYRHALEKGCDKLIVILTRERNYIKTTERSIKMAAKLYKHYPNLVESLENRAASYNQCMKELYQAEKEGKVFIIAPKSTLRVGRTESSPKKLLELYDEGYYQAKESMHALDLYLNDYK</sequence>
<dbReference type="AlphaFoldDB" id="A0A923LPY4"/>
<dbReference type="EMBL" id="JACOPH010000010">
    <property type="protein sequence ID" value="MBC5714768.1"/>
    <property type="molecule type" value="Genomic_DNA"/>
</dbReference>
<dbReference type="InterPro" id="IPR050301">
    <property type="entry name" value="NTE"/>
</dbReference>
<dbReference type="Pfam" id="PF01734">
    <property type="entry name" value="Patatin"/>
    <property type="match status" value="1"/>
</dbReference>
<evidence type="ECO:0000256" key="2">
    <source>
        <dbReference type="ARBA" id="ARBA00022963"/>
    </source>
</evidence>
<evidence type="ECO:0000259" key="5">
    <source>
        <dbReference type="PROSITE" id="PS51635"/>
    </source>
</evidence>
<dbReference type="CDD" id="cd07208">
    <property type="entry name" value="Pat_hypo_Ecoli_yjju_like"/>
    <property type="match status" value="1"/>
</dbReference>
<dbReference type="PANTHER" id="PTHR14226">
    <property type="entry name" value="NEUROPATHY TARGET ESTERASE/SWISS CHEESE D.MELANOGASTER"/>
    <property type="match status" value="1"/>
</dbReference>